<evidence type="ECO:0000313" key="6">
    <source>
        <dbReference type="Proteomes" id="UP000001699"/>
    </source>
</evidence>
<evidence type="ECO:0000256" key="3">
    <source>
        <dbReference type="ARBA" id="ARBA00022734"/>
    </source>
</evidence>
<feature type="transmembrane region" description="Helical" evidence="4">
    <location>
        <begin position="82"/>
        <end position="102"/>
    </location>
</feature>
<dbReference type="InterPro" id="IPR012475">
    <property type="entry name" value="Fungal_lectin"/>
</dbReference>
<protein>
    <recommendedName>
        <fullName evidence="2">Fucose-specific lectin</fullName>
    </recommendedName>
</protein>
<organism evidence="5 6">
    <name type="scientific">Aspergillus fumigatus (strain CBS 144.89 / FGSC A1163 / CEA10)</name>
    <name type="common">Neosartorya fumigata</name>
    <dbReference type="NCBI Taxonomy" id="451804"/>
    <lineage>
        <taxon>Eukaryota</taxon>
        <taxon>Fungi</taxon>
        <taxon>Dikarya</taxon>
        <taxon>Ascomycota</taxon>
        <taxon>Pezizomycotina</taxon>
        <taxon>Eurotiomycetes</taxon>
        <taxon>Eurotiomycetidae</taxon>
        <taxon>Eurotiales</taxon>
        <taxon>Aspergillaceae</taxon>
        <taxon>Aspergillus</taxon>
        <taxon>Aspergillus subgen. Fumigati</taxon>
    </lineage>
</organism>
<sequence>MSLIDPSRTTTPRMRQPTIPTGLKLGSFSVFNASSGTALADVTPEDDSIHVYYGGSNDSILGKVDDSNSGWYDSAFSQSGMTGSQVAAIIWVLTAGWIYVCLSSSHNL</sequence>
<dbReference type="EMBL" id="DS499599">
    <property type="protein sequence ID" value="EDP49565.1"/>
    <property type="molecule type" value="Genomic_DNA"/>
</dbReference>
<reference evidence="5 6" key="1">
    <citation type="journal article" date="2008" name="PLoS Genet.">
        <title>Genomic islands in the pathogenic filamentous fungus Aspergillus fumigatus.</title>
        <authorList>
            <person name="Fedorova N.D."/>
            <person name="Khaldi N."/>
            <person name="Joardar V.S."/>
            <person name="Maiti R."/>
            <person name="Amedeo P."/>
            <person name="Anderson M.J."/>
            <person name="Crabtree J."/>
            <person name="Silva J.C."/>
            <person name="Badger J.H."/>
            <person name="Albarraq A."/>
            <person name="Angiuoli S."/>
            <person name="Bussey H."/>
            <person name="Bowyer P."/>
            <person name="Cotty P.J."/>
            <person name="Dyer P.S."/>
            <person name="Egan A."/>
            <person name="Galens K."/>
            <person name="Fraser-Liggett C.M."/>
            <person name="Haas B.J."/>
            <person name="Inman J.M."/>
            <person name="Kent R."/>
            <person name="Lemieux S."/>
            <person name="Malavazi I."/>
            <person name="Orvis J."/>
            <person name="Roemer T."/>
            <person name="Ronning C.M."/>
            <person name="Sundaram J.P."/>
            <person name="Sutton G."/>
            <person name="Turner G."/>
            <person name="Venter J.C."/>
            <person name="White O.R."/>
            <person name="Whitty B.R."/>
            <person name="Youngman P."/>
            <person name="Wolfe K.H."/>
            <person name="Goldman G.H."/>
            <person name="Wortman J.R."/>
            <person name="Jiang B."/>
            <person name="Denning D.W."/>
            <person name="Nierman W.C."/>
        </authorList>
    </citation>
    <scope>NUCLEOTIDE SEQUENCE [LARGE SCALE GENOMIC DNA]</scope>
    <source>
        <strain evidence="6">CBS 144.89 / FGSC A1163 / CEA10</strain>
    </source>
</reference>
<dbReference type="Pfam" id="PF07938">
    <property type="entry name" value="Fungal_lectin"/>
    <property type="match status" value="1"/>
</dbReference>
<keyword evidence="4" id="KW-0812">Transmembrane</keyword>
<dbReference type="SUPFAM" id="SSF89372">
    <property type="entry name" value="Fucose-specific lectin"/>
    <property type="match status" value="1"/>
</dbReference>
<evidence type="ECO:0000256" key="4">
    <source>
        <dbReference type="SAM" id="Phobius"/>
    </source>
</evidence>
<dbReference type="AlphaFoldDB" id="B0Y834"/>
<evidence type="ECO:0000313" key="5">
    <source>
        <dbReference type="EMBL" id="EDP49565.1"/>
    </source>
</evidence>
<dbReference type="GO" id="GO:0030246">
    <property type="term" value="F:carbohydrate binding"/>
    <property type="evidence" value="ECO:0007669"/>
    <property type="project" value="UniProtKB-KW"/>
</dbReference>
<proteinExistence type="inferred from homology"/>
<dbReference type="HOGENOM" id="CLU_2196356_0_0_1"/>
<keyword evidence="6" id="KW-1185">Reference proteome</keyword>
<name>B0Y834_ASPFC</name>
<keyword evidence="3" id="KW-0430">Lectin</keyword>
<comment type="similarity">
    <text evidence="1">Belongs to the fungal fucose-specific lectin family.</text>
</comment>
<dbReference type="Gene3D" id="2.120.10.70">
    <property type="entry name" value="Fucose-specific lectin"/>
    <property type="match status" value="1"/>
</dbReference>
<evidence type="ECO:0000256" key="1">
    <source>
        <dbReference type="ARBA" id="ARBA00009042"/>
    </source>
</evidence>
<keyword evidence="4" id="KW-0472">Membrane</keyword>
<keyword evidence="4" id="KW-1133">Transmembrane helix</keyword>
<dbReference type="VEuPathDB" id="FungiDB:AFUB_075950"/>
<evidence type="ECO:0000256" key="2">
    <source>
        <dbReference type="ARBA" id="ARBA00015560"/>
    </source>
</evidence>
<accession>B0Y834</accession>
<gene>
    <name evidence="5" type="ORF">AFUB_075950</name>
</gene>
<dbReference type="Proteomes" id="UP000001699">
    <property type="component" value="Unassembled WGS sequence"/>
</dbReference>